<dbReference type="Proteomes" id="UP000664293">
    <property type="component" value="Unassembled WGS sequence"/>
</dbReference>
<dbReference type="Gene3D" id="3.40.50.300">
    <property type="entry name" value="P-loop containing nucleotide triphosphate hydrolases"/>
    <property type="match status" value="1"/>
</dbReference>
<dbReference type="Pfam" id="PF07719">
    <property type="entry name" value="TPR_2"/>
    <property type="match status" value="1"/>
</dbReference>
<dbReference type="InterPro" id="IPR019734">
    <property type="entry name" value="TPR_rpt"/>
</dbReference>
<dbReference type="Pfam" id="PF00515">
    <property type="entry name" value="TPR_1"/>
    <property type="match status" value="1"/>
</dbReference>
<dbReference type="Gene3D" id="1.25.40.10">
    <property type="entry name" value="Tetratricopeptide repeat domain"/>
    <property type="match status" value="3"/>
</dbReference>
<feature type="repeat" description="TPR" evidence="3">
    <location>
        <begin position="71"/>
        <end position="104"/>
    </location>
</feature>
<dbReference type="PANTHER" id="PTHR44943">
    <property type="entry name" value="CELLULOSE SYNTHASE OPERON PROTEIN C"/>
    <property type="match status" value="1"/>
</dbReference>
<dbReference type="InterPro" id="IPR027417">
    <property type="entry name" value="P-loop_NTPase"/>
</dbReference>
<feature type="repeat" description="TPR" evidence="3">
    <location>
        <begin position="173"/>
        <end position="206"/>
    </location>
</feature>
<sequence length="621" mass="69245">MQFQDLLQSGLSLYRQGQLAEAEQKFRAVLAQDASNVAALNLLGMLCVNSERAEEAVTLISSALEVRPQDHQALSNLGLAYRKIGQLEQAEKSLRSALNLNAENPPAWNNLGSVFKDTGRFQEAVKCFDEALKRNPNFALCWSNLAHAFVELDELGNAKRAVERALQLDPSLAEAHYNRGEICRRTSHYAEAVRAYETALQHNPDFYEALLGLATAQREAEDTQAALDTLRQLLRRKPDHAQAHCSLGIIYEQTGDKPRAVECFKEAIRLAPDVITPHYQLAQIKGRTSTPEELAHMEKLCARPGIENDEADAAYLYFGLGEAYDKNGESEKAFAAWSKANAFRAKRFPYDEQKRAADKDALLTNATQFKTRAEAFAVPIAAPRMLFVIGMPRSGTSLTDQVLASHSAIGSLGEVSFAYDMTNRVQALTGTAYPAGMSGLTEQQLAQLAGEYRQRIPQKLAGSAIVLDKTPMNYQCLGLLAEVFPDARFIHCQRNPIDNCFSIFKLPFAHNQEYSHSLAALAHHYGLYEDMMDCWKTLYPGRILDVRYEDTVADLEAQARGMAAFIGVDFEEAMLAFYEARRQVRTPSASQVRQPIYRSAVGAWRPYEQHLQPLIEALAEK</sequence>
<feature type="repeat" description="TPR" evidence="3">
    <location>
        <begin position="37"/>
        <end position="70"/>
    </location>
</feature>
<dbReference type="EMBL" id="JAEKJR010000002">
    <property type="protein sequence ID" value="MBN8431322.1"/>
    <property type="molecule type" value="Genomic_DNA"/>
</dbReference>
<dbReference type="Pfam" id="PF13432">
    <property type="entry name" value="TPR_16"/>
    <property type="match status" value="1"/>
</dbReference>
<accession>A0ABS3E7P7</accession>
<dbReference type="InterPro" id="IPR051685">
    <property type="entry name" value="Ycf3/AcsC/BcsC/TPR_MFPF"/>
</dbReference>
<dbReference type="InterPro" id="IPR013105">
    <property type="entry name" value="TPR_2"/>
</dbReference>
<name>A0ABS3E7P7_9GAMM</name>
<keyword evidence="5" id="KW-1185">Reference proteome</keyword>
<evidence type="ECO:0000256" key="2">
    <source>
        <dbReference type="ARBA" id="ARBA00022803"/>
    </source>
</evidence>
<dbReference type="PROSITE" id="PS50293">
    <property type="entry name" value="TPR_REGION"/>
    <property type="match status" value="2"/>
</dbReference>
<evidence type="ECO:0000256" key="1">
    <source>
        <dbReference type="ARBA" id="ARBA00022737"/>
    </source>
</evidence>
<keyword evidence="2 3" id="KW-0802">TPR repeat</keyword>
<proteinExistence type="predicted"/>
<feature type="repeat" description="TPR" evidence="3">
    <location>
        <begin position="241"/>
        <end position="274"/>
    </location>
</feature>
<dbReference type="RefSeq" id="WP_207001942.1">
    <property type="nucleotide sequence ID" value="NZ_JAEKJR010000002.1"/>
</dbReference>
<dbReference type="Pfam" id="PF14559">
    <property type="entry name" value="TPR_19"/>
    <property type="match status" value="1"/>
</dbReference>
<dbReference type="InterPro" id="IPR011990">
    <property type="entry name" value="TPR-like_helical_dom_sf"/>
</dbReference>
<dbReference type="PROSITE" id="PS50005">
    <property type="entry name" value="TPR"/>
    <property type="match status" value="6"/>
</dbReference>
<comment type="caution">
    <text evidence="4">The sequence shown here is derived from an EMBL/GenBank/DDBJ whole genome shotgun (WGS) entry which is preliminary data.</text>
</comment>
<evidence type="ECO:0000313" key="5">
    <source>
        <dbReference type="Proteomes" id="UP000664293"/>
    </source>
</evidence>
<dbReference type="Pfam" id="PF13181">
    <property type="entry name" value="TPR_8"/>
    <property type="match status" value="1"/>
</dbReference>
<dbReference type="SUPFAM" id="SSF52540">
    <property type="entry name" value="P-loop containing nucleoside triphosphate hydrolases"/>
    <property type="match status" value="1"/>
</dbReference>
<dbReference type="SUPFAM" id="SSF48452">
    <property type="entry name" value="TPR-like"/>
    <property type="match status" value="2"/>
</dbReference>
<evidence type="ECO:0000256" key="3">
    <source>
        <dbReference type="PROSITE-ProRule" id="PRU00339"/>
    </source>
</evidence>
<evidence type="ECO:0000313" key="4">
    <source>
        <dbReference type="EMBL" id="MBN8431322.1"/>
    </source>
</evidence>
<keyword evidence="1" id="KW-0677">Repeat</keyword>
<dbReference type="Pfam" id="PF13469">
    <property type="entry name" value="Sulfotransfer_3"/>
    <property type="match status" value="1"/>
</dbReference>
<protein>
    <submittedName>
        <fullName evidence="4">Tetratricopeptide repeat protein</fullName>
    </submittedName>
</protein>
<organism evidence="4 5">
    <name type="scientific">Microbulbifer salipaludis</name>
    <dbReference type="NCBI Taxonomy" id="187980"/>
    <lineage>
        <taxon>Bacteria</taxon>
        <taxon>Pseudomonadati</taxon>
        <taxon>Pseudomonadota</taxon>
        <taxon>Gammaproteobacteria</taxon>
        <taxon>Cellvibrionales</taxon>
        <taxon>Microbulbiferaceae</taxon>
        <taxon>Microbulbifer</taxon>
    </lineage>
</organism>
<feature type="repeat" description="TPR" evidence="3">
    <location>
        <begin position="105"/>
        <end position="138"/>
    </location>
</feature>
<dbReference type="SMART" id="SM00028">
    <property type="entry name" value="TPR"/>
    <property type="match status" value="9"/>
</dbReference>
<gene>
    <name evidence="4" type="ORF">JF535_10720</name>
</gene>
<dbReference type="PANTHER" id="PTHR44943:SF4">
    <property type="entry name" value="TPR REPEAT-CONTAINING PROTEIN MJ0798"/>
    <property type="match status" value="1"/>
</dbReference>
<feature type="repeat" description="TPR" evidence="3">
    <location>
        <begin position="139"/>
        <end position="172"/>
    </location>
</feature>
<reference evidence="4 5" key="1">
    <citation type="submission" date="2020-12" db="EMBL/GenBank/DDBJ databases">
        <title>Oil enriched cultivation method for isolating marine PHA-producing bacteria.</title>
        <authorList>
            <person name="Zheng W."/>
            <person name="Yu S."/>
            <person name="Huang Y."/>
        </authorList>
    </citation>
    <scope>NUCLEOTIDE SEQUENCE [LARGE SCALE GENOMIC DNA]</scope>
    <source>
        <strain evidence="4 5">SN0-2</strain>
    </source>
</reference>